<dbReference type="AlphaFoldDB" id="A0A2T7Q0P6"/>
<dbReference type="Proteomes" id="UP000245119">
    <property type="component" value="Linkage Group LG1"/>
</dbReference>
<evidence type="ECO:0000313" key="1">
    <source>
        <dbReference type="EMBL" id="PVD39220.1"/>
    </source>
</evidence>
<protein>
    <submittedName>
        <fullName evidence="1">Uncharacterized protein</fullName>
    </submittedName>
</protein>
<proteinExistence type="predicted"/>
<name>A0A2T7Q0P6_POMCA</name>
<reference evidence="1 2" key="1">
    <citation type="submission" date="2018-04" db="EMBL/GenBank/DDBJ databases">
        <title>The genome of golden apple snail Pomacea canaliculata provides insight into stress tolerance and invasive adaptation.</title>
        <authorList>
            <person name="Liu C."/>
            <person name="Liu B."/>
            <person name="Ren Y."/>
            <person name="Zhang Y."/>
            <person name="Wang H."/>
            <person name="Li S."/>
            <person name="Jiang F."/>
            <person name="Yin L."/>
            <person name="Zhang G."/>
            <person name="Qian W."/>
            <person name="Fan W."/>
        </authorList>
    </citation>
    <scope>NUCLEOTIDE SEQUENCE [LARGE SCALE GENOMIC DNA]</scope>
    <source>
        <strain evidence="1">SZHN2017</strain>
        <tissue evidence="1">Muscle</tissue>
    </source>
</reference>
<keyword evidence="2" id="KW-1185">Reference proteome</keyword>
<organism evidence="1 2">
    <name type="scientific">Pomacea canaliculata</name>
    <name type="common">Golden apple snail</name>
    <dbReference type="NCBI Taxonomy" id="400727"/>
    <lineage>
        <taxon>Eukaryota</taxon>
        <taxon>Metazoa</taxon>
        <taxon>Spiralia</taxon>
        <taxon>Lophotrochozoa</taxon>
        <taxon>Mollusca</taxon>
        <taxon>Gastropoda</taxon>
        <taxon>Caenogastropoda</taxon>
        <taxon>Architaenioglossa</taxon>
        <taxon>Ampullarioidea</taxon>
        <taxon>Ampullariidae</taxon>
        <taxon>Pomacea</taxon>
    </lineage>
</organism>
<dbReference type="EMBL" id="PZQS01000001">
    <property type="protein sequence ID" value="PVD39220.1"/>
    <property type="molecule type" value="Genomic_DNA"/>
</dbReference>
<gene>
    <name evidence="1" type="ORF">C0Q70_01848</name>
</gene>
<evidence type="ECO:0000313" key="2">
    <source>
        <dbReference type="Proteomes" id="UP000245119"/>
    </source>
</evidence>
<sequence>MIKRALGGCVSECLLPPPLKQLMDVEQSSLRLPPQLVEGCGGGGLHYPWNYFSRVVFSSLPATTTLEDGKAFMRCCDDIRNS</sequence>
<comment type="caution">
    <text evidence="1">The sequence shown here is derived from an EMBL/GenBank/DDBJ whole genome shotgun (WGS) entry which is preliminary data.</text>
</comment>
<accession>A0A2T7Q0P6</accession>